<dbReference type="EMBL" id="SLWN01000005">
    <property type="protein sequence ID" value="TCO30279.1"/>
    <property type="molecule type" value="Genomic_DNA"/>
</dbReference>
<protein>
    <submittedName>
        <fullName evidence="2">Uncharacterized protein</fullName>
    </submittedName>
</protein>
<feature type="region of interest" description="Disordered" evidence="1">
    <location>
        <begin position="82"/>
        <end position="129"/>
    </location>
</feature>
<evidence type="ECO:0000256" key="1">
    <source>
        <dbReference type="SAM" id="MobiDB-lite"/>
    </source>
</evidence>
<dbReference type="AlphaFoldDB" id="A0A4R2HJS6"/>
<keyword evidence="3" id="KW-1185">Reference proteome</keyword>
<sequence>MQELVQRTWSERSRLHIGDLAWERTSMLGREDTWRTALWEDDGQVVAWGWIELSEHLSLVVDPARRPVRHLCCLRQALGCDRGEDRDRDEEQAAADREPVEAEVGEDRAGGDAGDRGERAHGEVGETLR</sequence>
<gene>
    <name evidence="2" type="ORF">EV652_105273</name>
</gene>
<evidence type="ECO:0000313" key="3">
    <source>
        <dbReference type="Proteomes" id="UP000294508"/>
    </source>
</evidence>
<proteinExistence type="predicted"/>
<evidence type="ECO:0000313" key="2">
    <source>
        <dbReference type="EMBL" id="TCO30279.1"/>
    </source>
</evidence>
<reference evidence="2 3" key="1">
    <citation type="journal article" date="2015" name="Stand. Genomic Sci.">
        <title>Genomic Encyclopedia of Bacterial and Archaeal Type Strains, Phase III: the genomes of soil and plant-associated and newly described type strains.</title>
        <authorList>
            <person name="Whitman W.B."/>
            <person name="Woyke T."/>
            <person name="Klenk H.P."/>
            <person name="Zhou Y."/>
            <person name="Lilburn T.G."/>
            <person name="Beck B.J."/>
            <person name="De Vos P."/>
            <person name="Vandamme P."/>
            <person name="Eisen J.A."/>
            <person name="Garrity G."/>
            <person name="Hugenholtz P."/>
            <person name="Kyrpides N.C."/>
        </authorList>
    </citation>
    <scope>NUCLEOTIDE SEQUENCE [LARGE SCALE GENOMIC DNA]</scope>
    <source>
        <strain evidence="2 3">VKM Ac-2572</strain>
    </source>
</reference>
<accession>A0A4R2HJS6</accession>
<comment type="caution">
    <text evidence="2">The sequence shown here is derived from an EMBL/GenBank/DDBJ whole genome shotgun (WGS) entry which is preliminary data.</text>
</comment>
<dbReference type="Proteomes" id="UP000294508">
    <property type="component" value="Unassembled WGS sequence"/>
</dbReference>
<organism evidence="2 3">
    <name type="scientific">Kribbella steppae</name>
    <dbReference type="NCBI Taxonomy" id="2512223"/>
    <lineage>
        <taxon>Bacteria</taxon>
        <taxon>Bacillati</taxon>
        <taxon>Actinomycetota</taxon>
        <taxon>Actinomycetes</taxon>
        <taxon>Propionibacteriales</taxon>
        <taxon>Kribbellaceae</taxon>
        <taxon>Kribbella</taxon>
    </lineage>
</organism>
<name>A0A4R2HJS6_9ACTN</name>